<name>A0A1H9G3F3_9LACT</name>
<accession>A0A1H9G3F3</accession>
<keyword evidence="2" id="KW-1185">Reference proteome</keyword>
<reference evidence="1 2" key="1">
    <citation type="submission" date="2016-10" db="EMBL/GenBank/DDBJ databases">
        <authorList>
            <person name="de Groot N.N."/>
        </authorList>
    </citation>
    <scope>NUCLEOTIDE SEQUENCE [LARGE SCALE GENOMIC DNA]</scope>
    <source>
        <strain evidence="1 2">DSM 15695</strain>
    </source>
</reference>
<proteinExistence type="predicted"/>
<gene>
    <name evidence="1" type="ORF">SAMN04488558_11120</name>
</gene>
<dbReference type="Proteomes" id="UP000198833">
    <property type="component" value="Unassembled WGS sequence"/>
</dbReference>
<dbReference type="AlphaFoldDB" id="A0A1H9G3F3"/>
<evidence type="ECO:0000313" key="1">
    <source>
        <dbReference type="EMBL" id="SEQ44652.1"/>
    </source>
</evidence>
<evidence type="ECO:0000313" key="2">
    <source>
        <dbReference type="Proteomes" id="UP000198833"/>
    </source>
</evidence>
<organism evidence="1 2">
    <name type="scientific">Ignavigranum ruoffiae</name>
    <dbReference type="NCBI Taxonomy" id="89093"/>
    <lineage>
        <taxon>Bacteria</taxon>
        <taxon>Bacillati</taxon>
        <taxon>Bacillota</taxon>
        <taxon>Bacilli</taxon>
        <taxon>Lactobacillales</taxon>
        <taxon>Aerococcaceae</taxon>
        <taxon>Ignavigranum</taxon>
    </lineage>
</organism>
<protein>
    <submittedName>
        <fullName evidence="1">Uncharacterized protein</fullName>
    </submittedName>
</protein>
<dbReference type="EMBL" id="FOEN01000011">
    <property type="protein sequence ID" value="SEQ44652.1"/>
    <property type="molecule type" value="Genomic_DNA"/>
</dbReference>
<sequence length="42" mass="4556">MLASQEAAFQVLADLAIPYEQLDHVPITSVANLGFYSTWSAS</sequence>
<dbReference type="STRING" id="89093.SAMN04488558_11120"/>